<dbReference type="Gene3D" id="3.90.120.10">
    <property type="entry name" value="DNA Methylase, subunit A, domain 2"/>
    <property type="match status" value="1"/>
</dbReference>
<evidence type="ECO:0000256" key="4">
    <source>
        <dbReference type="ARBA" id="ARBA00022691"/>
    </source>
</evidence>
<keyword evidence="3 6" id="KW-0808">Transferase</keyword>
<dbReference type="OrthoDB" id="9813719at2"/>
<dbReference type="PRINTS" id="PR00105">
    <property type="entry name" value="C5METTRFRASE"/>
</dbReference>
<proteinExistence type="inferred from homology"/>
<keyword evidence="2 6" id="KW-0489">Methyltransferase</keyword>
<dbReference type="PANTHER" id="PTHR46098:SF1">
    <property type="entry name" value="TRNA (CYTOSINE(38)-C(5))-METHYLTRANSFERASE"/>
    <property type="match status" value="1"/>
</dbReference>
<dbReference type="InterPro" id="IPR018117">
    <property type="entry name" value="C5_DNA_meth_AS"/>
</dbReference>
<reference evidence="7 8" key="1">
    <citation type="submission" date="2018-02" db="EMBL/GenBank/DDBJ databases">
        <title>Mycoplasma marinum and Mycoplasma todarodis sp. nov., moderately halophilic and psychrotolerant mycoplasmas isolated from cephalopods.</title>
        <authorList>
            <person name="Viver T."/>
        </authorList>
    </citation>
    <scope>NUCLEOTIDE SEQUENCE [LARGE SCALE GENOMIC DNA]</scope>
    <source>
        <strain evidence="7 8">PE</strain>
    </source>
</reference>
<dbReference type="GO" id="GO:0003886">
    <property type="term" value="F:DNA (cytosine-5-)-methyltransferase activity"/>
    <property type="evidence" value="ECO:0007669"/>
    <property type="project" value="UniProtKB-EC"/>
</dbReference>
<dbReference type="EMBL" id="PSZO01000057">
    <property type="protein sequence ID" value="TCG10364.1"/>
    <property type="molecule type" value="Genomic_DNA"/>
</dbReference>
<gene>
    <name evidence="7" type="ORF">C4B24_04735</name>
</gene>
<dbReference type="GO" id="GO:0009307">
    <property type="term" value="P:DNA restriction-modification system"/>
    <property type="evidence" value="ECO:0007669"/>
    <property type="project" value="UniProtKB-KW"/>
</dbReference>
<accession>A0A4R0XIX6</accession>
<sequence>MLFLIGTFKYVLIYITKVIRIFEAFAGIGAQRKALRNIKSNYEVSGMAEWYIPAIVSYQAIHNGFTLSRVDKKTKLTEMIKYLESKTLSMDSKEPVRTGYWFKKHKDMVRIVYSAVKLSEAEGNIFDVRTLHERKLEDIDLLTYSFPCQDLSQQGKQRGMKKDSGTRSGLLWEIEKALEATPKDKLPKYLLMENVVALTHKTNKKDLDNWKRKLRSLGYYNDINVLNAGDFGSSQARRRAFMISTLDSKVTLPLGDKKPQAISKILNKETRSQDFMPALDEYEKTDFKRTLSNIKKCKLIDYTSFNSEAYVYDPKYTGPTLTASGANSRIKFTHQGKMRKINAEEAYRYMGFSTNDYKKVNNLNFLSETKMIYTCGNSISVEVLEEIMLKIIREDNNG</sequence>
<evidence type="ECO:0000313" key="8">
    <source>
        <dbReference type="Proteomes" id="UP000294192"/>
    </source>
</evidence>
<comment type="similarity">
    <text evidence="6">Belongs to the class I-like SAM-binding methyltransferase superfamily. C5-methyltransferase family.</text>
</comment>
<evidence type="ECO:0000313" key="7">
    <source>
        <dbReference type="EMBL" id="TCG10364.1"/>
    </source>
</evidence>
<dbReference type="GO" id="GO:0032259">
    <property type="term" value="P:methylation"/>
    <property type="evidence" value="ECO:0007669"/>
    <property type="project" value="UniProtKB-KW"/>
</dbReference>
<evidence type="ECO:0000256" key="1">
    <source>
        <dbReference type="ARBA" id="ARBA00011975"/>
    </source>
</evidence>
<dbReference type="PANTHER" id="PTHR46098">
    <property type="entry name" value="TRNA (CYTOSINE(38)-C(5))-METHYLTRANSFERASE"/>
    <property type="match status" value="1"/>
</dbReference>
<dbReference type="EC" id="2.1.1.37" evidence="1"/>
<keyword evidence="8" id="KW-1185">Reference proteome</keyword>
<feature type="active site" evidence="6">
    <location>
        <position position="148"/>
    </location>
</feature>
<keyword evidence="5" id="KW-0680">Restriction system</keyword>
<dbReference type="AlphaFoldDB" id="A0A4R0XIX6"/>
<evidence type="ECO:0000256" key="6">
    <source>
        <dbReference type="PROSITE-ProRule" id="PRU01016"/>
    </source>
</evidence>
<comment type="caution">
    <text evidence="7">The sequence shown here is derived from an EMBL/GenBank/DDBJ whole genome shotgun (WGS) entry which is preliminary data.</text>
</comment>
<name>A0A4R0XIX6_9MOLU</name>
<dbReference type="RefSeq" id="WP_131599610.1">
    <property type="nucleotide sequence ID" value="NZ_PSZO01000057.1"/>
</dbReference>
<protein>
    <recommendedName>
        <fullName evidence="1">DNA (cytosine-5-)-methyltransferase</fullName>
        <ecNumber evidence="1">2.1.1.37</ecNumber>
    </recommendedName>
</protein>
<dbReference type="InterPro" id="IPR029063">
    <property type="entry name" value="SAM-dependent_MTases_sf"/>
</dbReference>
<evidence type="ECO:0000256" key="5">
    <source>
        <dbReference type="ARBA" id="ARBA00022747"/>
    </source>
</evidence>
<organism evidence="7 8">
    <name type="scientific">Mycoplasma marinum</name>
    <dbReference type="NCBI Taxonomy" id="1937190"/>
    <lineage>
        <taxon>Bacteria</taxon>
        <taxon>Bacillati</taxon>
        <taxon>Mycoplasmatota</taxon>
        <taxon>Mollicutes</taxon>
        <taxon>Mycoplasmataceae</taxon>
        <taxon>Mycoplasma</taxon>
    </lineage>
</organism>
<dbReference type="PROSITE" id="PS00094">
    <property type="entry name" value="C5_MTASE_1"/>
    <property type="match status" value="1"/>
</dbReference>
<dbReference type="SUPFAM" id="SSF53335">
    <property type="entry name" value="S-adenosyl-L-methionine-dependent methyltransferases"/>
    <property type="match status" value="1"/>
</dbReference>
<dbReference type="PROSITE" id="PS51679">
    <property type="entry name" value="SAM_MT_C5"/>
    <property type="match status" value="1"/>
</dbReference>
<dbReference type="Proteomes" id="UP000294192">
    <property type="component" value="Unassembled WGS sequence"/>
</dbReference>
<dbReference type="Gene3D" id="3.40.50.150">
    <property type="entry name" value="Vaccinia Virus protein VP39"/>
    <property type="match status" value="1"/>
</dbReference>
<dbReference type="InterPro" id="IPR050750">
    <property type="entry name" value="C5-MTase"/>
</dbReference>
<evidence type="ECO:0000256" key="2">
    <source>
        <dbReference type="ARBA" id="ARBA00022603"/>
    </source>
</evidence>
<dbReference type="InterPro" id="IPR001525">
    <property type="entry name" value="C5_MeTfrase"/>
</dbReference>
<evidence type="ECO:0000256" key="3">
    <source>
        <dbReference type="ARBA" id="ARBA00022679"/>
    </source>
</evidence>
<keyword evidence="4 6" id="KW-0949">S-adenosyl-L-methionine</keyword>
<dbReference type="Pfam" id="PF00145">
    <property type="entry name" value="DNA_methylase"/>
    <property type="match status" value="1"/>
</dbReference>